<reference evidence="1" key="1">
    <citation type="submission" date="2018-05" db="EMBL/GenBank/DDBJ databases">
        <authorList>
            <person name="Lanie J.A."/>
            <person name="Ng W.-L."/>
            <person name="Kazmierczak K.M."/>
            <person name="Andrzejewski T.M."/>
            <person name="Davidsen T.M."/>
            <person name="Wayne K.J."/>
            <person name="Tettelin H."/>
            <person name="Glass J.I."/>
            <person name="Rusch D."/>
            <person name="Podicherti R."/>
            <person name="Tsui H.-C.T."/>
            <person name="Winkler M.E."/>
        </authorList>
    </citation>
    <scope>NUCLEOTIDE SEQUENCE</scope>
</reference>
<proteinExistence type="predicted"/>
<accession>A0A381Q0F2</accession>
<name>A0A381Q0F2_9ZZZZ</name>
<sequence length="55" mass="5839">MVRVGVVARVSLADVVGHLKTIDDRLREATNGLFEVRLDQVQGCGPASLGDSDTT</sequence>
<evidence type="ECO:0000313" key="1">
    <source>
        <dbReference type="EMBL" id="SUZ72765.1"/>
    </source>
</evidence>
<gene>
    <name evidence="1" type="ORF">METZ01_LOCUS25619</name>
</gene>
<protein>
    <submittedName>
        <fullName evidence="1">Uncharacterized protein</fullName>
    </submittedName>
</protein>
<dbReference type="EMBL" id="UINC01001157">
    <property type="protein sequence ID" value="SUZ72765.1"/>
    <property type="molecule type" value="Genomic_DNA"/>
</dbReference>
<dbReference type="AlphaFoldDB" id="A0A381Q0F2"/>
<organism evidence="1">
    <name type="scientific">marine metagenome</name>
    <dbReference type="NCBI Taxonomy" id="408172"/>
    <lineage>
        <taxon>unclassified sequences</taxon>
        <taxon>metagenomes</taxon>
        <taxon>ecological metagenomes</taxon>
    </lineage>
</organism>